<feature type="domain" description="HAT C-terminal dimerisation" evidence="1">
    <location>
        <begin position="1"/>
        <end position="51"/>
    </location>
</feature>
<gene>
    <name evidence="2" type="ORF">GYMLUDRAFT_181303</name>
</gene>
<dbReference type="OrthoDB" id="3262464at2759"/>
<evidence type="ECO:0000259" key="1">
    <source>
        <dbReference type="Pfam" id="PF05699"/>
    </source>
</evidence>
<reference evidence="2 3" key="1">
    <citation type="submission" date="2014-04" db="EMBL/GenBank/DDBJ databases">
        <title>Evolutionary Origins and Diversification of the Mycorrhizal Mutualists.</title>
        <authorList>
            <consortium name="DOE Joint Genome Institute"/>
            <consortium name="Mycorrhizal Genomics Consortium"/>
            <person name="Kohler A."/>
            <person name="Kuo A."/>
            <person name="Nagy L.G."/>
            <person name="Floudas D."/>
            <person name="Copeland A."/>
            <person name="Barry K.W."/>
            <person name="Cichocki N."/>
            <person name="Veneault-Fourrey C."/>
            <person name="LaButti K."/>
            <person name="Lindquist E.A."/>
            <person name="Lipzen A."/>
            <person name="Lundell T."/>
            <person name="Morin E."/>
            <person name="Murat C."/>
            <person name="Riley R."/>
            <person name="Ohm R."/>
            <person name="Sun H."/>
            <person name="Tunlid A."/>
            <person name="Henrissat B."/>
            <person name="Grigoriev I.V."/>
            <person name="Hibbett D.S."/>
            <person name="Martin F."/>
        </authorList>
    </citation>
    <scope>NUCLEOTIDE SEQUENCE [LARGE SCALE GENOMIC DNA]</scope>
    <source>
        <strain evidence="2 3">FD-317 M1</strain>
    </source>
</reference>
<feature type="non-terminal residue" evidence="2">
    <location>
        <position position="1"/>
    </location>
</feature>
<dbReference type="Proteomes" id="UP000053593">
    <property type="component" value="Unassembled WGS sequence"/>
</dbReference>
<accession>A0A0D0C1F7</accession>
<evidence type="ECO:0000313" key="2">
    <source>
        <dbReference type="EMBL" id="KIK51547.1"/>
    </source>
</evidence>
<evidence type="ECO:0000313" key="3">
    <source>
        <dbReference type="Proteomes" id="UP000053593"/>
    </source>
</evidence>
<dbReference type="InterPro" id="IPR012337">
    <property type="entry name" value="RNaseH-like_sf"/>
</dbReference>
<dbReference type="SUPFAM" id="SSF53098">
    <property type="entry name" value="Ribonuclease H-like"/>
    <property type="match status" value="1"/>
</dbReference>
<sequence length="91" mass="10210">YPKICQLAMDILPIQGTSVSCEQIFSSAKETLTDRRSSMGPQLMEALQILKFGLKKRGTLDFTAGLSVQQQLEHVETLTDEQFSMPTYLLI</sequence>
<dbReference type="EMBL" id="KN834861">
    <property type="protein sequence ID" value="KIK51547.1"/>
    <property type="molecule type" value="Genomic_DNA"/>
</dbReference>
<keyword evidence="3" id="KW-1185">Reference proteome</keyword>
<dbReference type="HOGENOM" id="CLU_009123_15_1_1"/>
<dbReference type="GO" id="GO:0046983">
    <property type="term" value="F:protein dimerization activity"/>
    <property type="evidence" value="ECO:0007669"/>
    <property type="project" value="InterPro"/>
</dbReference>
<dbReference type="Pfam" id="PF05699">
    <property type="entry name" value="Dimer_Tnp_hAT"/>
    <property type="match status" value="1"/>
</dbReference>
<dbReference type="InterPro" id="IPR008906">
    <property type="entry name" value="HATC_C_dom"/>
</dbReference>
<dbReference type="AlphaFoldDB" id="A0A0D0C1F7"/>
<protein>
    <recommendedName>
        <fullName evidence="1">HAT C-terminal dimerisation domain-containing protein</fullName>
    </recommendedName>
</protein>
<proteinExistence type="predicted"/>
<name>A0A0D0C1F7_9AGAR</name>
<organism evidence="2 3">
    <name type="scientific">Collybiopsis luxurians FD-317 M1</name>
    <dbReference type="NCBI Taxonomy" id="944289"/>
    <lineage>
        <taxon>Eukaryota</taxon>
        <taxon>Fungi</taxon>
        <taxon>Dikarya</taxon>
        <taxon>Basidiomycota</taxon>
        <taxon>Agaricomycotina</taxon>
        <taxon>Agaricomycetes</taxon>
        <taxon>Agaricomycetidae</taxon>
        <taxon>Agaricales</taxon>
        <taxon>Marasmiineae</taxon>
        <taxon>Omphalotaceae</taxon>
        <taxon>Collybiopsis</taxon>
        <taxon>Collybiopsis luxurians</taxon>
    </lineage>
</organism>